<gene>
    <name evidence="3" type="ORF">R1flu_023411</name>
</gene>
<keyword evidence="2" id="KW-0812">Transmembrane</keyword>
<evidence type="ECO:0000313" key="4">
    <source>
        <dbReference type="Proteomes" id="UP001605036"/>
    </source>
</evidence>
<keyword evidence="4" id="KW-1185">Reference proteome</keyword>
<dbReference type="EMBL" id="JBHFFA010000007">
    <property type="protein sequence ID" value="KAL2611719.1"/>
    <property type="molecule type" value="Genomic_DNA"/>
</dbReference>
<keyword evidence="2" id="KW-0472">Membrane</keyword>
<dbReference type="AlphaFoldDB" id="A0ABD1XRY3"/>
<reference evidence="3 4" key="1">
    <citation type="submission" date="2024-09" db="EMBL/GenBank/DDBJ databases">
        <title>Chromosome-scale assembly of Riccia fluitans.</title>
        <authorList>
            <person name="Paukszto L."/>
            <person name="Sawicki J."/>
            <person name="Karawczyk K."/>
            <person name="Piernik-Szablinska J."/>
            <person name="Szczecinska M."/>
            <person name="Mazdziarz M."/>
        </authorList>
    </citation>
    <scope>NUCLEOTIDE SEQUENCE [LARGE SCALE GENOMIC DNA]</scope>
    <source>
        <strain evidence="3">Rf_01</strain>
        <tissue evidence="3">Aerial parts of the thallus</tissue>
    </source>
</reference>
<sequence length="132" mass="14499">MADSRITNRSSVVGASVVFFVLTVCLCIPAIVLLASDTTYRVFTFSIIALCLLFLPFLIWIPIAVSKCLKMGAGDLEMKEVYPQQQVDGTTEVELKGQPYPDSASISPTAGDVDCSSRERSIVRRQLSSNYR</sequence>
<evidence type="ECO:0000256" key="2">
    <source>
        <dbReference type="SAM" id="Phobius"/>
    </source>
</evidence>
<feature type="transmembrane region" description="Helical" evidence="2">
    <location>
        <begin position="42"/>
        <end position="61"/>
    </location>
</feature>
<feature type="region of interest" description="Disordered" evidence="1">
    <location>
        <begin position="93"/>
        <end position="119"/>
    </location>
</feature>
<evidence type="ECO:0000256" key="1">
    <source>
        <dbReference type="SAM" id="MobiDB-lite"/>
    </source>
</evidence>
<proteinExistence type="predicted"/>
<accession>A0ABD1XRY3</accession>
<feature type="transmembrane region" description="Helical" evidence="2">
    <location>
        <begin position="12"/>
        <end position="36"/>
    </location>
</feature>
<protein>
    <submittedName>
        <fullName evidence="3">Uncharacterized protein</fullName>
    </submittedName>
</protein>
<name>A0ABD1XRY3_9MARC</name>
<dbReference type="Proteomes" id="UP001605036">
    <property type="component" value="Unassembled WGS sequence"/>
</dbReference>
<keyword evidence="2" id="KW-1133">Transmembrane helix</keyword>
<comment type="caution">
    <text evidence="3">The sequence shown here is derived from an EMBL/GenBank/DDBJ whole genome shotgun (WGS) entry which is preliminary data.</text>
</comment>
<organism evidence="3 4">
    <name type="scientific">Riccia fluitans</name>
    <dbReference type="NCBI Taxonomy" id="41844"/>
    <lineage>
        <taxon>Eukaryota</taxon>
        <taxon>Viridiplantae</taxon>
        <taxon>Streptophyta</taxon>
        <taxon>Embryophyta</taxon>
        <taxon>Marchantiophyta</taxon>
        <taxon>Marchantiopsida</taxon>
        <taxon>Marchantiidae</taxon>
        <taxon>Marchantiales</taxon>
        <taxon>Ricciaceae</taxon>
        <taxon>Riccia</taxon>
    </lineage>
</organism>
<evidence type="ECO:0000313" key="3">
    <source>
        <dbReference type="EMBL" id="KAL2611719.1"/>
    </source>
</evidence>